<keyword evidence="4 8" id="KW-1003">Cell membrane</keyword>
<dbReference type="InterPro" id="IPR002781">
    <property type="entry name" value="TM_pro_TauE-like"/>
</dbReference>
<feature type="transmembrane region" description="Helical" evidence="8">
    <location>
        <begin position="271"/>
        <end position="290"/>
    </location>
</feature>
<evidence type="ECO:0000256" key="5">
    <source>
        <dbReference type="ARBA" id="ARBA00022692"/>
    </source>
</evidence>
<evidence type="ECO:0000256" key="4">
    <source>
        <dbReference type="ARBA" id="ARBA00022475"/>
    </source>
</evidence>
<evidence type="ECO:0000256" key="3">
    <source>
        <dbReference type="ARBA" id="ARBA00022448"/>
    </source>
</evidence>
<dbReference type="PATRIC" id="fig|1335048.3.peg.3770"/>
<dbReference type="KEGG" id="daa:AKL17_3635"/>
<keyword evidence="7 8" id="KW-0472">Membrane</keyword>
<evidence type="ECO:0000256" key="8">
    <source>
        <dbReference type="RuleBase" id="RU363041"/>
    </source>
</evidence>
<name>A0A165STC7_9RHOB</name>
<dbReference type="EMBL" id="CP012661">
    <property type="protein sequence ID" value="AMY70859.1"/>
    <property type="molecule type" value="Genomic_DNA"/>
</dbReference>
<evidence type="ECO:0000256" key="7">
    <source>
        <dbReference type="ARBA" id="ARBA00023136"/>
    </source>
</evidence>
<accession>A0A165STC7</accession>
<evidence type="ECO:0000256" key="2">
    <source>
        <dbReference type="ARBA" id="ARBA00009142"/>
    </source>
</evidence>
<dbReference type="Pfam" id="PF01925">
    <property type="entry name" value="TauE"/>
    <property type="match status" value="1"/>
</dbReference>
<keyword evidence="3" id="KW-0813">Transport</keyword>
<evidence type="ECO:0000313" key="9">
    <source>
        <dbReference type="EMBL" id="AMY70859.1"/>
    </source>
</evidence>
<dbReference type="InterPro" id="IPR052017">
    <property type="entry name" value="TSUP"/>
</dbReference>
<dbReference type="Proteomes" id="UP000076128">
    <property type="component" value="Chromosome"/>
</dbReference>
<dbReference type="PANTHER" id="PTHR30269:SF37">
    <property type="entry name" value="MEMBRANE TRANSPORTER PROTEIN"/>
    <property type="match status" value="1"/>
</dbReference>
<organism evidence="9 10">
    <name type="scientific">Frigidibacter mobilis</name>
    <dbReference type="NCBI Taxonomy" id="1335048"/>
    <lineage>
        <taxon>Bacteria</taxon>
        <taxon>Pseudomonadati</taxon>
        <taxon>Pseudomonadota</taxon>
        <taxon>Alphaproteobacteria</taxon>
        <taxon>Rhodobacterales</taxon>
        <taxon>Paracoccaceae</taxon>
        <taxon>Frigidibacter</taxon>
    </lineage>
</organism>
<gene>
    <name evidence="9" type="ORF">AKL17_3635</name>
</gene>
<sequence length="320" mass="33064">MGAFGTESAADAGMRSLSRPAVQVRRGPGGVCGWIGTYVCAKEPARCAGTARKPGAGACGGRAILCKAKDEPAVQDSVLFWVAALAAALLVGAAKGGLPVTGMLAVPILSLVMPPVMAAGLLLPVYVVSDMFGVWAFRHAFDRRNLAILIPGAVAGIALGWATASLVPDRAVTGLVGLIGLVFSANLLLRRTVPPERGAAVAPGLFWGAVAGFTSFVSHAGAPPYQVYVLPQRLEKTVFAGTTTLFFAVVNAVKLVPYWALGQLSVENLKVAAVLVVPASLAVFAGLKLVKVLPEKLFFALVTWALLAVSLRLIWQAAAG</sequence>
<reference evidence="9 10" key="1">
    <citation type="submission" date="2015-09" db="EMBL/GenBank/DDBJ databases">
        <title>Complete genome sequence of Defluviimonas alba cai42t isolated from an oilfield in Xinjiang.</title>
        <authorList>
            <person name="Geng S."/>
            <person name="Pan X."/>
            <person name="Wu X."/>
        </authorList>
    </citation>
    <scope>NUCLEOTIDE SEQUENCE [LARGE SCALE GENOMIC DNA]</scope>
    <source>
        <strain evidence="10">cai42</strain>
    </source>
</reference>
<evidence type="ECO:0000256" key="6">
    <source>
        <dbReference type="ARBA" id="ARBA00022989"/>
    </source>
</evidence>
<feature type="transmembrane region" description="Helical" evidence="8">
    <location>
        <begin position="146"/>
        <end position="164"/>
    </location>
</feature>
<comment type="similarity">
    <text evidence="2 8">Belongs to the 4-toluene sulfonate uptake permease (TSUP) (TC 2.A.102) family.</text>
</comment>
<evidence type="ECO:0000256" key="1">
    <source>
        <dbReference type="ARBA" id="ARBA00004651"/>
    </source>
</evidence>
<feature type="transmembrane region" description="Helical" evidence="8">
    <location>
        <begin position="78"/>
        <end position="98"/>
    </location>
</feature>
<dbReference type="PANTHER" id="PTHR30269">
    <property type="entry name" value="TRANSMEMBRANE PROTEIN YFCA"/>
    <property type="match status" value="1"/>
</dbReference>
<feature type="transmembrane region" description="Helical" evidence="8">
    <location>
        <begin position="238"/>
        <end position="259"/>
    </location>
</feature>
<proteinExistence type="inferred from homology"/>
<feature type="transmembrane region" description="Helical" evidence="8">
    <location>
        <begin position="170"/>
        <end position="189"/>
    </location>
</feature>
<keyword evidence="10" id="KW-1185">Reference proteome</keyword>
<comment type="subcellular location">
    <subcellularLocation>
        <location evidence="1 8">Cell membrane</location>
        <topology evidence="1 8">Multi-pass membrane protein</topology>
    </subcellularLocation>
</comment>
<evidence type="ECO:0000313" key="10">
    <source>
        <dbReference type="Proteomes" id="UP000076128"/>
    </source>
</evidence>
<feature type="transmembrane region" description="Helical" evidence="8">
    <location>
        <begin position="296"/>
        <end position="315"/>
    </location>
</feature>
<dbReference type="GO" id="GO:0005886">
    <property type="term" value="C:plasma membrane"/>
    <property type="evidence" value="ECO:0007669"/>
    <property type="project" value="UniProtKB-SubCell"/>
</dbReference>
<dbReference type="AlphaFoldDB" id="A0A165STC7"/>
<feature type="transmembrane region" description="Helical" evidence="8">
    <location>
        <begin position="104"/>
        <end position="126"/>
    </location>
</feature>
<dbReference type="STRING" id="1335048.AKL17_3635"/>
<keyword evidence="5 8" id="KW-0812">Transmembrane</keyword>
<keyword evidence="6 8" id="KW-1133">Transmembrane helix</keyword>
<protein>
    <recommendedName>
        <fullName evidence="8">Probable membrane transporter protein</fullName>
    </recommendedName>
</protein>